<dbReference type="Proteomes" id="UP000279259">
    <property type="component" value="Unassembled WGS sequence"/>
</dbReference>
<dbReference type="InterPro" id="IPR015802">
    <property type="entry name" value="Cu_amine_oxidase_N3"/>
</dbReference>
<dbReference type="AlphaFoldDB" id="A0A427YKN7"/>
<comment type="cofactor">
    <cofactor evidence="11">
        <name>Cu cation</name>
        <dbReference type="ChEBI" id="CHEBI:23378"/>
    </cofactor>
    <text evidence="11">Contains 1 topaquinone per subunit.</text>
</comment>
<dbReference type="GO" id="GO:0005507">
    <property type="term" value="F:copper ion binding"/>
    <property type="evidence" value="ECO:0007669"/>
    <property type="project" value="InterPro"/>
</dbReference>
<feature type="active site" description="Schiff-base intermediate with substrate; via topaquinone" evidence="9">
    <location>
        <position position="393"/>
    </location>
</feature>
<dbReference type="SUPFAM" id="SSF54416">
    <property type="entry name" value="Amine oxidase N-terminal region"/>
    <property type="match status" value="2"/>
</dbReference>
<protein>
    <recommendedName>
        <fullName evidence="11">Amine oxidase</fullName>
        <ecNumber evidence="11">1.4.3.-</ecNumber>
    </recommendedName>
</protein>
<evidence type="ECO:0000256" key="7">
    <source>
        <dbReference type="ARBA" id="ARBA00023008"/>
    </source>
</evidence>
<dbReference type="Pfam" id="PF02728">
    <property type="entry name" value="Cu_amine_oxidN3"/>
    <property type="match status" value="1"/>
</dbReference>
<evidence type="ECO:0000256" key="2">
    <source>
        <dbReference type="ARBA" id="ARBA00007983"/>
    </source>
</evidence>
<dbReference type="GO" id="GO:0009308">
    <property type="term" value="P:amine metabolic process"/>
    <property type="evidence" value="ECO:0007669"/>
    <property type="project" value="UniProtKB-UniRule"/>
</dbReference>
<dbReference type="EMBL" id="RSCD01000007">
    <property type="protein sequence ID" value="RSH91663.1"/>
    <property type="molecule type" value="Genomic_DNA"/>
</dbReference>
<feature type="modified residue" description="2',4',5'-topaquinone" evidence="10">
    <location>
        <position position="393"/>
    </location>
</feature>
<evidence type="ECO:0000256" key="11">
    <source>
        <dbReference type="RuleBase" id="RU000672"/>
    </source>
</evidence>
<dbReference type="InterPro" id="IPR015798">
    <property type="entry name" value="Cu_amine_oxidase_C"/>
</dbReference>
<dbReference type="PANTHER" id="PTHR10638:SF91">
    <property type="entry name" value="AMINE OXIDASE"/>
    <property type="match status" value="1"/>
</dbReference>
<dbReference type="GO" id="GO:0048038">
    <property type="term" value="F:quinone binding"/>
    <property type="evidence" value="ECO:0007669"/>
    <property type="project" value="InterPro"/>
</dbReference>
<dbReference type="STRING" id="1890683.A0A427YKN7"/>
<dbReference type="InterPro" id="IPR016182">
    <property type="entry name" value="Cu_amine_oxidase_N-reg"/>
</dbReference>
<evidence type="ECO:0000313" key="15">
    <source>
        <dbReference type="EMBL" id="RSH91663.1"/>
    </source>
</evidence>
<keyword evidence="5 9" id="KW-0801">TPQ</keyword>
<name>A0A427YKN7_9TREE</name>
<evidence type="ECO:0000256" key="6">
    <source>
        <dbReference type="ARBA" id="ARBA00023002"/>
    </source>
</evidence>
<accession>A0A427YKN7</accession>
<evidence type="ECO:0000256" key="12">
    <source>
        <dbReference type="SAM" id="MobiDB-lite"/>
    </source>
</evidence>
<feature type="domain" description="Copper amine oxidase N3-terminal" evidence="14">
    <location>
        <begin position="101"/>
        <end position="192"/>
    </location>
</feature>
<comment type="cofactor">
    <cofactor evidence="1">
        <name>Cu cation</name>
        <dbReference type="ChEBI" id="CHEBI:23378"/>
    </cofactor>
</comment>
<keyword evidence="7 11" id="KW-0186">Copper</keyword>
<dbReference type="GO" id="GO:0008131">
    <property type="term" value="F:primary methylamine oxidase activity"/>
    <property type="evidence" value="ECO:0007669"/>
    <property type="project" value="InterPro"/>
</dbReference>
<organism evidence="15 16">
    <name type="scientific">Saitozyma podzolica</name>
    <dbReference type="NCBI Taxonomy" id="1890683"/>
    <lineage>
        <taxon>Eukaryota</taxon>
        <taxon>Fungi</taxon>
        <taxon>Dikarya</taxon>
        <taxon>Basidiomycota</taxon>
        <taxon>Agaricomycotina</taxon>
        <taxon>Tremellomycetes</taxon>
        <taxon>Tremellales</taxon>
        <taxon>Trimorphomycetaceae</taxon>
        <taxon>Saitozyma</taxon>
    </lineage>
</organism>
<dbReference type="Gene3D" id="2.70.98.20">
    <property type="entry name" value="Copper amine oxidase, catalytic domain"/>
    <property type="match status" value="1"/>
</dbReference>
<evidence type="ECO:0000259" key="14">
    <source>
        <dbReference type="Pfam" id="PF02728"/>
    </source>
</evidence>
<evidence type="ECO:0000256" key="8">
    <source>
        <dbReference type="ARBA" id="ARBA00023157"/>
    </source>
</evidence>
<dbReference type="OrthoDB" id="5379943at2759"/>
<sequence>MAPHPLDPATPEELEFAVNIIRKLYDVPIHFKTAGLEEPPKAEMKKYLEAEHAGQPVTPPNRWILVMYYLKRTPRLFEAIVDVTAGKIIHHKEMPRTHHAPVDRVELNEAAQVALADDRVKKELERLQLGDTAVVLDPWDYGKDDENEQRRLTQIFFYTRNPKNNSPDSNHYAFPLDFMAIVDLIEMKVVKICHLPLGAEPITTQHTGPRKLGNPEEPEYDHTLQSKPPRTTLKPLQVIQPDGASFKLTGRLIEWEKWRFRVGFNWREGMVLHDVTFDGRPVFYRLSLSEMFVPYGDPRDPLHRKGAFDLGNVGAGVTANDLSLGCDCLGVIAYLSGHVINAHGDVVAKNNCICIHEVDAGIQWKHTNHRTGKASVVRKRQLQLQTIITVANYEYIFYWVLDQSGEIEFETRATGILSTTPIDPDNTDKIPFATRVGNGVLAPYHQHIFNLRIDPAIDGHNNTLSYVDSVPMPQDPSLNPYGTGYMTKETKITTSSTVKTDPLAARIFKISNPSKINPVSLAPVAYKLVPISSQVLLANTDSWHHRRADFCDAPIWVTKYNDRELFPAGDYTNQSSGGEGIRSWVARNDNVENEDMVIWHTYTFTHNPRPEDFPIMPAESVRIALKPVGFFNYNPTMDVPPSNQAFNQSKLYDPTLQVGADSQVSELPAQVNGLHINGNGHVAANGVHGVNGANGTNGSCCSARS</sequence>
<proteinExistence type="inferred from homology"/>
<evidence type="ECO:0000313" key="16">
    <source>
        <dbReference type="Proteomes" id="UP000279259"/>
    </source>
</evidence>
<evidence type="ECO:0000256" key="9">
    <source>
        <dbReference type="PIRSR" id="PIRSR600269-50"/>
    </source>
</evidence>
<comment type="subunit">
    <text evidence="3">Homodimer.</text>
</comment>
<keyword evidence="4 11" id="KW-0479">Metal-binding</keyword>
<evidence type="ECO:0000256" key="3">
    <source>
        <dbReference type="ARBA" id="ARBA00011738"/>
    </source>
</evidence>
<dbReference type="Pfam" id="PF01179">
    <property type="entry name" value="Cu_amine_oxid"/>
    <property type="match status" value="1"/>
</dbReference>
<reference evidence="15 16" key="1">
    <citation type="submission" date="2018-11" db="EMBL/GenBank/DDBJ databases">
        <title>Genome sequence of Saitozyma podzolica DSM 27192.</title>
        <authorList>
            <person name="Aliyu H."/>
            <person name="Gorte O."/>
            <person name="Ochsenreither K."/>
        </authorList>
    </citation>
    <scope>NUCLEOTIDE SEQUENCE [LARGE SCALE GENOMIC DNA]</scope>
    <source>
        <strain evidence="15 16">DSM 27192</strain>
    </source>
</reference>
<feature type="region of interest" description="Disordered" evidence="12">
    <location>
        <begin position="203"/>
        <end position="227"/>
    </location>
</feature>
<evidence type="ECO:0000256" key="4">
    <source>
        <dbReference type="ARBA" id="ARBA00022723"/>
    </source>
</evidence>
<dbReference type="EC" id="1.4.3.-" evidence="11"/>
<keyword evidence="8" id="KW-1015">Disulfide bond</keyword>
<gene>
    <name evidence="15" type="ORF">EHS25_009032</name>
</gene>
<dbReference type="FunFam" id="2.70.98.20:FF:000001">
    <property type="entry name" value="Amine oxidase"/>
    <property type="match status" value="1"/>
</dbReference>
<keyword evidence="6 11" id="KW-0560">Oxidoreductase</keyword>
<evidence type="ECO:0000256" key="5">
    <source>
        <dbReference type="ARBA" id="ARBA00022772"/>
    </source>
</evidence>
<dbReference type="Gene3D" id="3.10.450.40">
    <property type="match status" value="2"/>
</dbReference>
<dbReference type="PANTHER" id="PTHR10638">
    <property type="entry name" value="COPPER AMINE OXIDASE"/>
    <property type="match status" value="1"/>
</dbReference>
<evidence type="ECO:0000256" key="10">
    <source>
        <dbReference type="PIRSR" id="PIRSR600269-51"/>
    </source>
</evidence>
<comment type="similarity">
    <text evidence="2 11">Belongs to the copper/topaquinone oxidase family.</text>
</comment>
<feature type="domain" description="Copper amine oxidase catalytic" evidence="13">
    <location>
        <begin position="236"/>
        <end position="637"/>
    </location>
</feature>
<evidence type="ECO:0000259" key="13">
    <source>
        <dbReference type="Pfam" id="PF01179"/>
    </source>
</evidence>
<evidence type="ECO:0000256" key="1">
    <source>
        <dbReference type="ARBA" id="ARBA00001935"/>
    </source>
</evidence>
<comment type="PTM">
    <text evidence="10 11">Topaquinone (TPQ) is generated by copper-dependent autoxidation of a specific tyrosyl residue.</text>
</comment>
<keyword evidence="16" id="KW-1185">Reference proteome</keyword>
<dbReference type="InterPro" id="IPR036460">
    <property type="entry name" value="Cu_amine_oxidase_C_sf"/>
</dbReference>
<comment type="caution">
    <text evidence="15">The sequence shown here is derived from an EMBL/GenBank/DDBJ whole genome shotgun (WGS) entry which is preliminary data.</text>
</comment>
<dbReference type="InterPro" id="IPR000269">
    <property type="entry name" value="Cu_amine_oxidase"/>
</dbReference>
<dbReference type="SUPFAM" id="SSF49998">
    <property type="entry name" value="Amine oxidase catalytic domain"/>
    <property type="match status" value="1"/>
</dbReference>
<feature type="active site" description="Proton acceptor" evidence="9">
    <location>
        <position position="309"/>
    </location>
</feature>